<dbReference type="GO" id="GO:0047091">
    <property type="term" value="F:L-lysine 6-monooxygenase (NADPH) activity"/>
    <property type="evidence" value="ECO:0007669"/>
    <property type="project" value="UniProtKB-EC"/>
</dbReference>
<dbReference type="AlphaFoldDB" id="A0A7W9M2H5"/>
<reference evidence="16 17" key="1">
    <citation type="submission" date="2020-08" db="EMBL/GenBank/DDBJ databases">
        <title>Sequencing the genomes of 1000 actinobacteria strains.</title>
        <authorList>
            <person name="Klenk H.-P."/>
        </authorList>
    </citation>
    <scope>NUCLEOTIDE SEQUENCE [LARGE SCALE GENOMIC DNA]</scope>
    <source>
        <strain evidence="16 17">DSM 45486</strain>
    </source>
</reference>
<evidence type="ECO:0000256" key="14">
    <source>
        <dbReference type="ARBA" id="ARBA00032738"/>
    </source>
</evidence>
<dbReference type="EMBL" id="JACHMO010000001">
    <property type="protein sequence ID" value="MBB5805000.1"/>
    <property type="molecule type" value="Genomic_DNA"/>
</dbReference>
<protein>
    <recommendedName>
        <fullName evidence="5">L-lysine N6-monooxygenase MbtG</fullName>
        <ecNumber evidence="4">1.14.13.59</ecNumber>
    </recommendedName>
    <alternativeName>
        <fullName evidence="14">Lysine 6-N-hydroxylase</fullName>
    </alternativeName>
    <alternativeName>
        <fullName evidence="13">Lysine N6-hydroxylase</fullName>
    </alternativeName>
    <alternativeName>
        <fullName evidence="11">Lysine-N-oxygenase</fullName>
    </alternativeName>
    <alternativeName>
        <fullName evidence="12">Mycobactin synthase protein G</fullName>
    </alternativeName>
</protein>
<evidence type="ECO:0000256" key="2">
    <source>
        <dbReference type="ARBA" id="ARBA00004924"/>
    </source>
</evidence>
<dbReference type="EC" id="1.14.13.59" evidence="4"/>
<accession>A0A7W9M2H5</accession>
<evidence type="ECO:0000256" key="5">
    <source>
        <dbReference type="ARBA" id="ARBA00016406"/>
    </source>
</evidence>
<keyword evidence="8" id="KW-0521">NADP</keyword>
<dbReference type="PANTHER" id="PTHR42802:SF1">
    <property type="entry name" value="L-ORNITHINE N(5)-MONOOXYGENASE"/>
    <property type="match status" value="1"/>
</dbReference>
<evidence type="ECO:0000256" key="12">
    <source>
        <dbReference type="ARBA" id="ARBA00031158"/>
    </source>
</evidence>
<dbReference type="Proteomes" id="UP000552097">
    <property type="component" value="Unassembled WGS sequence"/>
</dbReference>
<organism evidence="16 17">
    <name type="scientific">Saccharothrix ecbatanensis</name>
    <dbReference type="NCBI Taxonomy" id="1105145"/>
    <lineage>
        <taxon>Bacteria</taxon>
        <taxon>Bacillati</taxon>
        <taxon>Actinomycetota</taxon>
        <taxon>Actinomycetes</taxon>
        <taxon>Pseudonocardiales</taxon>
        <taxon>Pseudonocardiaceae</taxon>
        <taxon>Saccharothrix</taxon>
    </lineage>
</organism>
<comment type="cofactor">
    <cofactor evidence="1">
        <name>FAD</name>
        <dbReference type="ChEBI" id="CHEBI:57692"/>
    </cofactor>
</comment>
<keyword evidence="6" id="KW-0285">Flavoprotein</keyword>
<evidence type="ECO:0000256" key="15">
    <source>
        <dbReference type="ARBA" id="ARBA00048407"/>
    </source>
</evidence>
<keyword evidence="7" id="KW-0274">FAD</keyword>
<proteinExistence type="inferred from homology"/>
<gene>
    <name evidence="16" type="ORF">F4560_004768</name>
</gene>
<evidence type="ECO:0000256" key="9">
    <source>
        <dbReference type="ARBA" id="ARBA00023002"/>
    </source>
</evidence>
<dbReference type="SUPFAM" id="SSF51905">
    <property type="entry name" value="FAD/NAD(P)-binding domain"/>
    <property type="match status" value="2"/>
</dbReference>
<dbReference type="PANTHER" id="PTHR42802">
    <property type="entry name" value="MONOOXYGENASE"/>
    <property type="match status" value="1"/>
</dbReference>
<dbReference type="Gene3D" id="3.50.50.60">
    <property type="entry name" value="FAD/NAD(P)-binding domain"/>
    <property type="match status" value="1"/>
</dbReference>
<comment type="pathway">
    <text evidence="2">Siderophore biosynthesis.</text>
</comment>
<keyword evidence="10" id="KW-0503">Monooxygenase</keyword>
<comment type="catalytic activity">
    <reaction evidence="15">
        <text>L-lysine + NADPH + O2 = N(6)-hydroxy-L-lysine + NADP(+) + H2O</text>
        <dbReference type="Rhea" id="RHEA:23228"/>
        <dbReference type="ChEBI" id="CHEBI:15377"/>
        <dbReference type="ChEBI" id="CHEBI:15379"/>
        <dbReference type="ChEBI" id="CHEBI:32551"/>
        <dbReference type="ChEBI" id="CHEBI:57783"/>
        <dbReference type="ChEBI" id="CHEBI:57820"/>
        <dbReference type="ChEBI" id="CHEBI:58349"/>
        <dbReference type="EC" id="1.14.13.59"/>
    </reaction>
</comment>
<dbReference type="InterPro" id="IPR025700">
    <property type="entry name" value="Lys/Orn_oxygenase"/>
</dbReference>
<dbReference type="InterPro" id="IPR036188">
    <property type="entry name" value="FAD/NAD-bd_sf"/>
</dbReference>
<evidence type="ECO:0000256" key="8">
    <source>
        <dbReference type="ARBA" id="ARBA00022857"/>
    </source>
</evidence>
<name>A0A7W9M2H5_9PSEU</name>
<evidence type="ECO:0000256" key="6">
    <source>
        <dbReference type="ARBA" id="ARBA00022630"/>
    </source>
</evidence>
<evidence type="ECO:0000313" key="17">
    <source>
        <dbReference type="Proteomes" id="UP000552097"/>
    </source>
</evidence>
<keyword evidence="17" id="KW-1185">Reference proteome</keyword>
<comment type="similarity">
    <text evidence="3">Belongs to the lysine N(6)-hydroxylase/L-ornithine N(5)-oxygenase family.</text>
</comment>
<comment type="caution">
    <text evidence="16">The sequence shown here is derived from an EMBL/GenBank/DDBJ whole genome shotgun (WGS) entry which is preliminary data.</text>
</comment>
<evidence type="ECO:0000256" key="11">
    <source>
        <dbReference type="ARBA" id="ARBA00029939"/>
    </source>
</evidence>
<evidence type="ECO:0000313" key="16">
    <source>
        <dbReference type="EMBL" id="MBB5805000.1"/>
    </source>
</evidence>
<dbReference type="RefSeq" id="WP_184923214.1">
    <property type="nucleotide sequence ID" value="NZ_JACHMO010000001.1"/>
</dbReference>
<evidence type="ECO:0000256" key="10">
    <source>
        <dbReference type="ARBA" id="ARBA00023033"/>
    </source>
</evidence>
<evidence type="ECO:0000256" key="1">
    <source>
        <dbReference type="ARBA" id="ARBA00001974"/>
    </source>
</evidence>
<dbReference type="Pfam" id="PF13434">
    <property type="entry name" value="Lys_Orn_oxgnase"/>
    <property type="match status" value="1"/>
</dbReference>
<sequence>MTTKEETEPVLDVVGCGFGPSNLALAIALEDAGLSRVAFFERQPEFGWHRDMLLDGATMQVSFLKDLVTMRNPASTYSFVAYLHEVGRLTDFINSKMLHPYRTEFHAYLEWAAAKVRVPVHYGATVEGLRVVAVGEADEYVEVAVRTDGGVRIHRARNVVIGAGLAPHLPPGVVPSDRVLHSDGLLGAVEGLRARRPRRLAVIGAGQSAAEVVDFLHREFTDAEVCAVFSRYGYSSADDNPFANRIFDPEAVDTFHAAPPGVKDLLLRYHANTNYSVVDAELSTELFRRHYQEKVRGRERLRVVNAARLRDVEEHAQGVRLSVEHLPTGAVDVLDADAAVFATGYRPVDPLALLGDLGGDCKRDADGRLLLERDYRVLTSGATRCGIYVHGGGSEHTHGISAGLLSTTAVRAGEITHSVLDRLA</sequence>
<keyword evidence="9 16" id="KW-0560">Oxidoreductase</keyword>
<evidence type="ECO:0000256" key="3">
    <source>
        <dbReference type="ARBA" id="ARBA00007588"/>
    </source>
</evidence>
<evidence type="ECO:0000256" key="4">
    <source>
        <dbReference type="ARBA" id="ARBA00013076"/>
    </source>
</evidence>
<evidence type="ECO:0000256" key="7">
    <source>
        <dbReference type="ARBA" id="ARBA00022827"/>
    </source>
</evidence>
<evidence type="ECO:0000256" key="13">
    <source>
        <dbReference type="ARBA" id="ARBA00032493"/>
    </source>
</evidence>